<sequence length="159" mass="16771">MNTTTARHGTRTSAMHELLRLTGALLLFGVGAIHLYEYLADGYRDVPTIGWLFLLNFAGAVALGLLLMAPLGWLPGIRSAPAIGRAAYGLLALGGIVLSAGTIIGLMISETGTLFGYQEGGYRTVIKVSLALESAAVVVLAAYLALEVGRLRRRSAARD</sequence>
<reference evidence="2 3" key="1">
    <citation type="submission" date="2017-06" db="EMBL/GenBank/DDBJ databases">
        <authorList>
            <person name="Kim H.J."/>
            <person name="Triplett B.A."/>
        </authorList>
    </citation>
    <scope>NUCLEOTIDE SEQUENCE [LARGE SCALE GENOMIC DNA]</scope>
    <source>
        <strain evidence="2 3">DSM 44715</strain>
    </source>
</reference>
<name>A0A239M1H1_9ACTN</name>
<feature type="transmembrane region" description="Helical" evidence="1">
    <location>
        <begin position="21"/>
        <end position="39"/>
    </location>
</feature>
<organism evidence="2 3">
    <name type="scientific">Actinomadura meyerae</name>
    <dbReference type="NCBI Taxonomy" id="240840"/>
    <lineage>
        <taxon>Bacteria</taxon>
        <taxon>Bacillati</taxon>
        <taxon>Actinomycetota</taxon>
        <taxon>Actinomycetes</taxon>
        <taxon>Streptosporangiales</taxon>
        <taxon>Thermomonosporaceae</taxon>
        <taxon>Actinomadura</taxon>
    </lineage>
</organism>
<dbReference type="EMBL" id="FZOR01000025">
    <property type="protein sequence ID" value="SNT36576.1"/>
    <property type="molecule type" value="Genomic_DNA"/>
</dbReference>
<keyword evidence="1" id="KW-1133">Transmembrane helix</keyword>
<gene>
    <name evidence="2" type="ORF">SAMN05443665_102584</name>
</gene>
<feature type="transmembrane region" description="Helical" evidence="1">
    <location>
        <begin position="51"/>
        <end position="74"/>
    </location>
</feature>
<feature type="transmembrane region" description="Helical" evidence="1">
    <location>
        <begin position="86"/>
        <end position="108"/>
    </location>
</feature>
<evidence type="ECO:0000313" key="2">
    <source>
        <dbReference type="EMBL" id="SNT36576.1"/>
    </source>
</evidence>
<accession>A0A239M1H1</accession>
<feature type="transmembrane region" description="Helical" evidence="1">
    <location>
        <begin position="128"/>
        <end position="146"/>
    </location>
</feature>
<evidence type="ECO:0000313" key="3">
    <source>
        <dbReference type="Proteomes" id="UP000198318"/>
    </source>
</evidence>
<protein>
    <submittedName>
        <fullName evidence="2">Uncharacterized protein</fullName>
    </submittedName>
</protein>
<dbReference type="AlphaFoldDB" id="A0A239M1H1"/>
<keyword evidence="1" id="KW-0812">Transmembrane</keyword>
<proteinExistence type="predicted"/>
<dbReference type="Proteomes" id="UP000198318">
    <property type="component" value="Unassembled WGS sequence"/>
</dbReference>
<keyword evidence="3" id="KW-1185">Reference proteome</keyword>
<evidence type="ECO:0000256" key="1">
    <source>
        <dbReference type="SAM" id="Phobius"/>
    </source>
</evidence>
<keyword evidence="1" id="KW-0472">Membrane</keyword>